<evidence type="ECO:0000313" key="13">
    <source>
        <dbReference type="Proteomes" id="UP000759131"/>
    </source>
</evidence>
<gene>
    <name evidence="12" type="ORF">OSB1V03_LOCUS10335</name>
</gene>
<dbReference type="GO" id="GO:0006368">
    <property type="term" value="P:transcription elongation by RNA polymerase II"/>
    <property type="evidence" value="ECO:0007669"/>
    <property type="project" value="InterPro"/>
</dbReference>
<dbReference type="GO" id="GO:0003711">
    <property type="term" value="F:transcription elongation factor activity"/>
    <property type="evidence" value="ECO:0007669"/>
    <property type="project" value="TreeGrafter"/>
</dbReference>
<protein>
    <recommendedName>
        <fullName evidence="3">Ell-associated factor Eaf</fullName>
    </recommendedName>
</protein>
<feature type="region of interest" description="Disordered" evidence="10">
    <location>
        <begin position="74"/>
        <end position="344"/>
    </location>
</feature>
<feature type="compositionally biased region" description="Polar residues" evidence="10">
    <location>
        <begin position="26"/>
        <end position="38"/>
    </location>
</feature>
<feature type="compositionally biased region" description="Polar residues" evidence="10">
    <location>
        <begin position="300"/>
        <end position="330"/>
    </location>
</feature>
<keyword evidence="4" id="KW-0597">Phosphoprotein</keyword>
<dbReference type="EMBL" id="CAJPIZ010007501">
    <property type="protein sequence ID" value="CAG2110351.1"/>
    <property type="molecule type" value="Genomic_DNA"/>
</dbReference>
<evidence type="ECO:0000256" key="8">
    <source>
        <dbReference type="ARBA" id="ARBA00023242"/>
    </source>
</evidence>
<name>A0A7R9Q2J8_9ACAR</name>
<comment type="subcellular location">
    <subcellularLocation>
        <location evidence="1">Nucleus</location>
    </subcellularLocation>
</comment>
<dbReference type="Proteomes" id="UP000759131">
    <property type="component" value="Unassembled WGS sequence"/>
</dbReference>
<evidence type="ECO:0000256" key="2">
    <source>
        <dbReference type="ARBA" id="ARBA00007798"/>
    </source>
</evidence>
<feature type="domain" description="Transcription elongation factor Eaf N-terminal" evidence="11">
    <location>
        <begin position="1"/>
        <end position="78"/>
    </location>
</feature>
<evidence type="ECO:0000313" key="12">
    <source>
        <dbReference type="EMBL" id="CAD7629921.1"/>
    </source>
</evidence>
<dbReference type="PANTHER" id="PTHR15970:SF2">
    <property type="entry name" value="ELL-ASSOCIATED FACTOR EAF"/>
    <property type="match status" value="1"/>
</dbReference>
<dbReference type="InterPro" id="IPR027093">
    <property type="entry name" value="EAF_fam"/>
</dbReference>
<feature type="compositionally biased region" description="Polar residues" evidence="10">
    <location>
        <begin position="191"/>
        <end position="201"/>
    </location>
</feature>
<dbReference type="Pfam" id="PF09816">
    <property type="entry name" value="EAF"/>
    <property type="match status" value="1"/>
</dbReference>
<dbReference type="OrthoDB" id="125903at2759"/>
<organism evidence="12">
    <name type="scientific">Medioppia subpectinata</name>
    <dbReference type="NCBI Taxonomy" id="1979941"/>
    <lineage>
        <taxon>Eukaryota</taxon>
        <taxon>Metazoa</taxon>
        <taxon>Ecdysozoa</taxon>
        <taxon>Arthropoda</taxon>
        <taxon>Chelicerata</taxon>
        <taxon>Arachnida</taxon>
        <taxon>Acari</taxon>
        <taxon>Acariformes</taxon>
        <taxon>Sarcoptiformes</taxon>
        <taxon>Oribatida</taxon>
        <taxon>Brachypylina</taxon>
        <taxon>Oppioidea</taxon>
        <taxon>Oppiidae</taxon>
        <taxon>Medioppia</taxon>
    </lineage>
</organism>
<feature type="compositionally biased region" description="Low complexity" evidence="10">
    <location>
        <begin position="231"/>
        <end position="241"/>
    </location>
</feature>
<evidence type="ECO:0000256" key="6">
    <source>
        <dbReference type="ARBA" id="ARBA00023159"/>
    </source>
</evidence>
<keyword evidence="5" id="KW-0805">Transcription regulation</keyword>
<dbReference type="GO" id="GO:0032783">
    <property type="term" value="C:super elongation complex"/>
    <property type="evidence" value="ECO:0007669"/>
    <property type="project" value="InterPro"/>
</dbReference>
<dbReference type="PANTHER" id="PTHR15970">
    <property type="entry name" value="ELL-ASSOCIATED FACTOR EAF"/>
    <property type="match status" value="1"/>
</dbReference>
<evidence type="ECO:0000256" key="4">
    <source>
        <dbReference type="ARBA" id="ARBA00022553"/>
    </source>
</evidence>
<feature type="compositionally biased region" description="Low complexity" evidence="10">
    <location>
        <begin position="254"/>
        <end position="290"/>
    </location>
</feature>
<dbReference type="AlphaFoldDB" id="A0A7R9Q2J8"/>
<evidence type="ECO:0000259" key="11">
    <source>
        <dbReference type="Pfam" id="PF09816"/>
    </source>
</evidence>
<keyword evidence="6" id="KW-0010">Activator</keyword>
<feature type="compositionally biased region" description="Polar residues" evidence="10">
    <location>
        <begin position="106"/>
        <end position="178"/>
    </location>
</feature>
<keyword evidence="8" id="KW-0539">Nucleus</keyword>
<dbReference type="InterPro" id="IPR019194">
    <property type="entry name" value="Tscrpt_elong_fac_Eaf_N"/>
</dbReference>
<evidence type="ECO:0000256" key="1">
    <source>
        <dbReference type="ARBA" id="ARBA00004123"/>
    </source>
</evidence>
<accession>A0A7R9Q2J8</accession>
<comment type="similarity">
    <text evidence="2">Belongs to the EAF family.</text>
</comment>
<dbReference type="EMBL" id="OC862076">
    <property type="protein sequence ID" value="CAD7629921.1"/>
    <property type="molecule type" value="Genomic_DNA"/>
</dbReference>
<feature type="region of interest" description="Disordered" evidence="10">
    <location>
        <begin position="24"/>
        <end position="46"/>
    </location>
</feature>
<evidence type="ECO:0000256" key="5">
    <source>
        <dbReference type="ARBA" id="ARBA00023015"/>
    </source>
</evidence>
<evidence type="ECO:0000256" key="10">
    <source>
        <dbReference type="SAM" id="MobiDB-lite"/>
    </source>
</evidence>
<evidence type="ECO:0000256" key="7">
    <source>
        <dbReference type="ARBA" id="ARBA00023163"/>
    </source>
</evidence>
<evidence type="ECO:0000256" key="9">
    <source>
        <dbReference type="ARBA" id="ARBA00025617"/>
    </source>
</evidence>
<reference evidence="12" key="1">
    <citation type="submission" date="2020-11" db="EMBL/GenBank/DDBJ databases">
        <authorList>
            <person name="Tran Van P."/>
        </authorList>
    </citation>
    <scope>NUCLEOTIDE SEQUENCE</scope>
</reference>
<comment type="function">
    <text evidence="9">Promotes transcriptional elongation by Su(Tpl)/ELL. Essential for development.</text>
</comment>
<keyword evidence="7" id="KW-0804">Transcription</keyword>
<sequence>DFKPASVDREKAAVMDVEGNHKVTVTAPNTEGSGTSETVFKGSRKAHQKECVLIIDHKTGEITLEKLHQNITVKRTRQQNPTKAHKQLTVRPNTPNDSKKLVPQLPHSQQKPNSPLTTNRQNSPNNANNKQKSSPNKANPNGQTHSQSQRKSPSSNQPISPSMPTLDTLHSMTTNGQQPAPPNNKPTPNKLSGNTVLNVPNSGFAHNINKRDINEELGLSDSSDSSDHESSSSSSDSSSESSSDDEEEDRKPTHSTNTTNTTAKTTTNNTNSKPNTNGNKPKATVKSDQSSSDDSDDSTHASNTSKHNGIGVNGNTQPVLPSMPKFSQLSEDLRLSESGSDSDD</sequence>
<evidence type="ECO:0000256" key="3">
    <source>
        <dbReference type="ARBA" id="ARBA00021452"/>
    </source>
</evidence>
<feature type="non-terminal residue" evidence="12">
    <location>
        <position position="344"/>
    </location>
</feature>
<proteinExistence type="inferred from homology"/>
<keyword evidence="13" id="KW-1185">Reference proteome</keyword>